<feature type="transmembrane region" description="Helical" evidence="6">
    <location>
        <begin position="186"/>
        <end position="205"/>
    </location>
</feature>
<sequence>MFAHHSIRAKLYGGFAALLGLSGIAGLYALYNVVTTGQLAVVMYDNVLQTSDAARSAQSDFSDMQRLVALAMAANGAVPEEIRSGYETARSTLSDDLGIAAARAPTAAMRAGTEGVAELLKGWDSRVAPLFAPASSSNAPRPRKAEVDALATAIRDKIDISVEDAKAYGFEFVETGRAQIAMARNLTMAVGFCAILLGVTLAVLLSRDILRALGEAVSLARTIAGGDLSQRSVSRRSDELGHLLGSLEQMRRSLLDQREREAMLARRAEEERQKALLDMAETVERETTQAVAQVAAHTGAMQTDAETMTGSANRVSSNAQSVAAAADQALANAQTVAVATDRLAASIGEISAQVRHSRAVTQRAVETGARARETIRSLSDSVGRIGEVVTLIQSIAGQTNLLALNATIEAARAGEAGKGFAVVASEVKGLANQTARSTEEISRQIAEIQSATDGAVASVEEIGNTILDIDRISNTIAAAMEEQAAATQDINRSVAETSHAAQEVSTRIAAVSQDADLTGQQASHVRSGSTEMASSIENLRNLLVRVVRTSTSEANRRSKPRYLVDVACTVTANGRRQGATVRNLSAGGAMVTGLTELAAGDAGKVALERLGVELPFVVRNVTGDAVHLKFDAGAPAMPAYVTAFERLVATLAPIDHAA</sequence>
<comment type="similarity">
    <text evidence="4">Belongs to the methyl-accepting chemotaxis (MCP) protein family.</text>
</comment>
<evidence type="ECO:0000256" key="3">
    <source>
        <dbReference type="ARBA" id="ARBA00023224"/>
    </source>
</evidence>
<dbReference type="Proteomes" id="UP000781958">
    <property type="component" value="Unassembled WGS sequence"/>
</dbReference>
<dbReference type="SMART" id="SM00304">
    <property type="entry name" value="HAMP"/>
    <property type="match status" value="1"/>
</dbReference>
<dbReference type="InterPro" id="IPR004089">
    <property type="entry name" value="MCPsignal_dom"/>
</dbReference>
<dbReference type="SUPFAM" id="SSF141371">
    <property type="entry name" value="PilZ domain-like"/>
    <property type="match status" value="1"/>
</dbReference>
<accession>A0ABS4SUU6</accession>
<dbReference type="PANTHER" id="PTHR32089:SF112">
    <property type="entry name" value="LYSOZYME-LIKE PROTEIN-RELATED"/>
    <property type="match status" value="1"/>
</dbReference>
<evidence type="ECO:0000256" key="4">
    <source>
        <dbReference type="ARBA" id="ARBA00029447"/>
    </source>
</evidence>
<keyword evidence="3 5" id="KW-0807">Transducer</keyword>
<comment type="caution">
    <text evidence="10">The sequence shown here is derived from an EMBL/GenBank/DDBJ whole genome shotgun (WGS) entry which is preliminary data.</text>
</comment>
<dbReference type="InterPro" id="IPR009875">
    <property type="entry name" value="PilZ_domain"/>
</dbReference>
<evidence type="ECO:0000256" key="1">
    <source>
        <dbReference type="ARBA" id="ARBA00004429"/>
    </source>
</evidence>
<feature type="domain" description="HAMP" evidence="9">
    <location>
        <begin position="207"/>
        <end position="259"/>
    </location>
</feature>
<proteinExistence type="inferred from homology"/>
<keyword evidence="2" id="KW-1003">Cell membrane</keyword>
<name>A0ABS4SUU6_9PROT</name>
<reference evidence="10 11" key="1">
    <citation type="submission" date="2021-03" db="EMBL/GenBank/DDBJ databases">
        <title>Genomic Encyclopedia of Type Strains, Phase III (KMG-III): the genomes of soil and plant-associated and newly described type strains.</title>
        <authorList>
            <person name="Whitman W."/>
        </authorList>
    </citation>
    <scope>NUCLEOTIDE SEQUENCE [LARGE SCALE GENOMIC DNA]</scope>
    <source>
        <strain evidence="10 11">IMMIB AFH-6</strain>
    </source>
</reference>
<dbReference type="InterPro" id="IPR004090">
    <property type="entry name" value="Chemotax_Me-accpt_rcpt"/>
</dbReference>
<organism evidence="10 11">
    <name type="scientific">Azospirillum rugosum</name>
    <dbReference type="NCBI Taxonomy" id="416170"/>
    <lineage>
        <taxon>Bacteria</taxon>
        <taxon>Pseudomonadati</taxon>
        <taxon>Pseudomonadota</taxon>
        <taxon>Alphaproteobacteria</taxon>
        <taxon>Rhodospirillales</taxon>
        <taxon>Azospirillaceae</taxon>
        <taxon>Azospirillum</taxon>
    </lineage>
</organism>
<dbReference type="Gene3D" id="1.10.287.950">
    <property type="entry name" value="Methyl-accepting chemotaxis protein"/>
    <property type="match status" value="1"/>
</dbReference>
<dbReference type="EMBL" id="JAGINP010000026">
    <property type="protein sequence ID" value="MBP2295969.1"/>
    <property type="molecule type" value="Genomic_DNA"/>
</dbReference>
<dbReference type="RefSeq" id="WP_209770649.1">
    <property type="nucleotide sequence ID" value="NZ_JAGINP010000026.1"/>
</dbReference>
<evidence type="ECO:0000259" key="9">
    <source>
        <dbReference type="PROSITE" id="PS50885"/>
    </source>
</evidence>
<dbReference type="SUPFAM" id="SSF58104">
    <property type="entry name" value="Methyl-accepting chemotaxis protein (MCP) signaling domain"/>
    <property type="match status" value="1"/>
</dbReference>
<evidence type="ECO:0000256" key="5">
    <source>
        <dbReference type="PROSITE-ProRule" id="PRU00284"/>
    </source>
</evidence>
<dbReference type="Pfam" id="PF00015">
    <property type="entry name" value="MCPsignal"/>
    <property type="match status" value="1"/>
</dbReference>
<evidence type="ECO:0000259" key="7">
    <source>
        <dbReference type="PROSITE" id="PS50111"/>
    </source>
</evidence>
<dbReference type="Pfam" id="PF00672">
    <property type="entry name" value="HAMP"/>
    <property type="match status" value="1"/>
</dbReference>
<evidence type="ECO:0000259" key="8">
    <source>
        <dbReference type="PROSITE" id="PS50192"/>
    </source>
</evidence>
<feature type="domain" description="T-SNARE coiled-coil homology" evidence="8">
    <location>
        <begin position="449"/>
        <end position="511"/>
    </location>
</feature>
<dbReference type="Pfam" id="PF07238">
    <property type="entry name" value="PilZ"/>
    <property type="match status" value="1"/>
</dbReference>
<dbReference type="PRINTS" id="PR00260">
    <property type="entry name" value="CHEMTRNSDUCR"/>
</dbReference>
<dbReference type="SMART" id="SM00283">
    <property type="entry name" value="MA"/>
    <property type="match status" value="1"/>
</dbReference>
<dbReference type="PANTHER" id="PTHR32089">
    <property type="entry name" value="METHYL-ACCEPTING CHEMOTAXIS PROTEIN MCPB"/>
    <property type="match status" value="1"/>
</dbReference>
<evidence type="ECO:0000313" key="11">
    <source>
        <dbReference type="Proteomes" id="UP000781958"/>
    </source>
</evidence>
<keyword evidence="6" id="KW-0472">Membrane</keyword>
<keyword evidence="6" id="KW-0812">Transmembrane</keyword>
<keyword evidence="6" id="KW-1133">Transmembrane helix</keyword>
<evidence type="ECO:0000256" key="2">
    <source>
        <dbReference type="ARBA" id="ARBA00022519"/>
    </source>
</evidence>
<dbReference type="PROSITE" id="PS50111">
    <property type="entry name" value="CHEMOTAXIS_TRANSDUC_2"/>
    <property type="match status" value="1"/>
</dbReference>
<dbReference type="PROSITE" id="PS50885">
    <property type="entry name" value="HAMP"/>
    <property type="match status" value="1"/>
</dbReference>
<keyword evidence="2" id="KW-0997">Cell inner membrane</keyword>
<dbReference type="Gene3D" id="6.10.340.10">
    <property type="match status" value="1"/>
</dbReference>
<dbReference type="InterPro" id="IPR003660">
    <property type="entry name" value="HAMP_dom"/>
</dbReference>
<protein>
    <submittedName>
        <fullName evidence="10">Aerotaxis receptor</fullName>
    </submittedName>
</protein>
<dbReference type="CDD" id="cd06225">
    <property type="entry name" value="HAMP"/>
    <property type="match status" value="1"/>
</dbReference>
<dbReference type="PROSITE" id="PS50192">
    <property type="entry name" value="T_SNARE"/>
    <property type="match status" value="1"/>
</dbReference>
<feature type="domain" description="Methyl-accepting transducer" evidence="7">
    <location>
        <begin position="297"/>
        <end position="523"/>
    </location>
</feature>
<gene>
    <name evidence="10" type="ORF">J2851_005784</name>
</gene>
<keyword evidence="10" id="KW-0675">Receptor</keyword>
<comment type="subcellular location">
    <subcellularLocation>
        <location evidence="1">Cell inner membrane</location>
        <topology evidence="1">Multi-pass membrane protein</topology>
    </subcellularLocation>
</comment>
<evidence type="ECO:0000256" key="6">
    <source>
        <dbReference type="SAM" id="Phobius"/>
    </source>
</evidence>
<dbReference type="InterPro" id="IPR000727">
    <property type="entry name" value="T_SNARE_dom"/>
</dbReference>
<keyword evidence="11" id="KW-1185">Reference proteome</keyword>
<feature type="transmembrane region" description="Helical" evidence="6">
    <location>
        <begin position="12"/>
        <end position="31"/>
    </location>
</feature>
<evidence type="ECO:0000313" key="10">
    <source>
        <dbReference type="EMBL" id="MBP2295969.1"/>
    </source>
</evidence>